<protein>
    <recommendedName>
        <fullName evidence="4">Pentatricopeptide repeat protein</fullName>
    </recommendedName>
</protein>
<keyword evidence="3" id="KW-1185">Reference proteome</keyword>
<feature type="region of interest" description="Disordered" evidence="1">
    <location>
        <begin position="671"/>
        <end position="742"/>
    </location>
</feature>
<dbReference type="Proteomes" id="UP000660729">
    <property type="component" value="Unassembled WGS sequence"/>
</dbReference>
<dbReference type="OrthoDB" id="185373at2759"/>
<sequence length="742" mass="84388">MQNIWTRVAQVRGSCRCPQCLHAAQGVARRAGTANANAVRPKYWTSSTLWYSGIFAAAATFDASVKQRRREQWDQAIADVKQELGQAVDVDQKLAARDSAAQAFPIRLKDCVGVGVDELPDVNSESYAVEKHTTTSSTDKTLEDAVVPRADTDETQATSTSAFAPLDTETQWKEDIIQFVDSSIGRRKRARWPANTGQDLNVFHLPPQSIYAEDPRKRTADASRWTEKKLQTVEMQTELLLMTFFAWLRHREAKGLTCEDAARAVPDEFANKIRHYVRLTRDEFYGAVKLKAADVARLRETPAFSDRTGFQRNIENEQFCNYIQDGLGEYRSTQSDLNATIRELFDQADNRSLEAPQYLAKVFYNLSVSTAPPNVDTYNTLITRLHRLGHTLPTRSTIISFLKAHLRPNEVSLAAILNFRTDTDDAQGFRYIVERMSGAGKRGEFLMEAAPWTRKPEGSWYHGNRIYAREDQRMVQKPYATPMVFTALLRGVLRFDGFDEVLRMVKAWAKDGWGLGLDGFTMLLKDCAERGDWTAGLAVWRQIEYLQMKYGGRFEKVGLWTLVDMLQLCTLAGDRKEFDKVMDLAWKSHGAQVRSGILTNLVKKKRDEYAAKRKAEQDSKAQEYSLAESGKLPNDTNFKVFEQFYKMEAAETKLRAEPTSVHFRGLDLREAEPQQPSQSYHPLSDHPKPPESDMPRNAQGRKSSITMRNVPTLTREHLDGHLGGSEELDEYELYERPMSQLD</sequence>
<comment type="caution">
    <text evidence="2">The sequence shown here is derived from an EMBL/GenBank/DDBJ whole genome shotgun (WGS) entry which is preliminary data.</text>
</comment>
<dbReference type="AlphaFoldDB" id="A0A8H6RK13"/>
<reference evidence="2" key="1">
    <citation type="submission" date="2020-04" db="EMBL/GenBank/DDBJ databases">
        <title>Draft genome resource of the tomato pathogen Pseudocercospora fuligena.</title>
        <authorList>
            <person name="Zaccaron A."/>
        </authorList>
    </citation>
    <scope>NUCLEOTIDE SEQUENCE</scope>
    <source>
        <strain evidence="2">PF001</strain>
    </source>
</reference>
<accession>A0A8H6RK13</accession>
<evidence type="ECO:0000313" key="3">
    <source>
        <dbReference type="Proteomes" id="UP000660729"/>
    </source>
</evidence>
<evidence type="ECO:0008006" key="4">
    <source>
        <dbReference type="Google" id="ProtNLM"/>
    </source>
</evidence>
<feature type="compositionally biased region" description="Basic and acidic residues" evidence="1">
    <location>
        <begin position="683"/>
        <end position="694"/>
    </location>
</feature>
<evidence type="ECO:0000256" key="1">
    <source>
        <dbReference type="SAM" id="MobiDB-lite"/>
    </source>
</evidence>
<organism evidence="2 3">
    <name type="scientific">Pseudocercospora fuligena</name>
    <dbReference type="NCBI Taxonomy" id="685502"/>
    <lineage>
        <taxon>Eukaryota</taxon>
        <taxon>Fungi</taxon>
        <taxon>Dikarya</taxon>
        <taxon>Ascomycota</taxon>
        <taxon>Pezizomycotina</taxon>
        <taxon>Dothideomycetes</taxon>
        <taxon>Dothideomycetidae</taxon>
        <taxon>Mycosphaerellales</taxon>
        <taxon>Mycosphaerellaceae</taxon>
        <taxon>Pseudocercospora</taxon>
    </lineage>
</organism>
<proteinExistence type="predicted"/>
<dbReference type="EMBL" id="JABCIY010000070">
    <property type="protein sequence ID" value="KAF7193876.1"/>
    <property type="molecule type" value="Genomic_DNA"/>
</dbReference>
<name>A0A8H6RK13_9PEZI</name>
<gene>
    <name evidence="2" type="ORF">HII31_04766</name>
</gene>
<evidence type="ECO:0000313" key="2">
    <source>
        <dbReference type="EMBL" id="KAF7193876.1"/>
    </source>
</evidence>
<feature type="compositionally biased region" description="Polar residues" evidence="1">
    <location>
        <begin position="700"/>
        <end position="712"/>
    </location>
</feature>